<feature type="region of interest" description="Disordered" evidence="1">
    <location>
        <begin position="1"/>
        <end position="20"/>
    </location>
</feature>
<keyword evidence="3" id="KW-0540">Nuclease</keyword>
<organism evidence="3 4">
    <name type="scientific">Corynebacterium appendicis CIP 107643</name>
    <dbReference type="NCBI Taxonomy" id="1161099"/>
    <lineage>
        <taxon>Bacteria</taxon>
        <taxon>Bacillati</taxon>
        <taxon>Actinomycetota</taxon>
        <taxon>Actinomycetes</taxon>
        <taxon>Mycobacteriales</taxon>
        <taxon>Corynebacteriaceae</taxon>
        <taxon>Corynebacterium</taxon>
    </lineage>
</organism>
<reference evidence="4" key="1">
    <citation type="submission" date="2017-01" db="EMBL/GenBank/DDBJ databases">
        <authorList>
            <person name="Varghese N."/>
            <person name="Submissions S."/>
        </authorList>
    </citation>
    <scope>NUCLEOTIDE SEQUENCE [LARGE SCALE GENOMIC DNA]</scope>
    <source>
        <strain evidence="4">DSM 44531</strain>
    </source>
</reference>
<dbReference type="Gene3D" id="1.10.30.50">
    <property type="match status" value="1"/>
</dbReference>
<dbReference type="GO" id="GO:0004519">
    <property type="term" value="F:endonuclease activity"/>
    <property type="evidence" value="ECO:0007669"/>
    <property type="project" value="UniProtKB-KW"/>
</dbReference>
<dbReference type="OrthoDB" id="4413566at2"/>
<evidence type="ECO:0000256" key="1">
    <source>
        <dbReference type="SAM" id="MobiDB-lite"/>
    </source>
</evidence>
<feature type="domain" description="HNH nuclease" evidence="2">
    <location>
        <begin position="305"/>
        <end position="357"/>
    </location>
</feature>
<protein>
    <submittedName>
        <fullName evidence="3">HNH endonuclease</fullName>
    </submittedName>
</protein>
<dbReference type="STRING" id="1161099.SAMN05444817_10940"/>
<gene>
    <name evidence="3" type="ORF">SAMN05444817_10940</name>
</gene>
<evidence type="ECO:0000259" key="2">
    <source>
        <dbReference type="SMART" id="SM00507"/>
    </source>
</evidence>
<keyword evidence="4" id="KW-1185">Reference proteome</keyword>
<proteinExistence type="predicted"/>
<evidence type="ECO:0000313" key="3">
    <source>
        <dbReference type="EMBL" id="SIS49946.1"/>
    </source>
</evidence>
<keyword evidence="3" id="KW-0378">Hydrolase</keyword>
<name>A0A1N7JL16_9CORY</name>
<evidence type="ECO:0000313" key="4">
    <source>
        <dbReference type="Proteomes" id="UP000186292"/>
    </source>
</evidence>
<dbReference type="AlphaFoldDB" id="A0A1N7JL16"/>
<dbReference type="EMBL" id="FTOF01000009">
    <property type="protein sequence ID" value="SIS49946.1"/>
    <property type="molecule type" value="Genomic_DNA"/>
</dbReference>
<dbReference type="Proteomes" id="UP000186292">
    <property type="component" value="Unassembled WGS sequence"/>
</dbReference>
<keyword evidence="3" id="KW-0255">Endonuclease</keyword>
<dbReference type="SMART" id="SM00507">
    <property type="entry name" value="HNHc"/>
    <property type="match status" value="1"/>
</dbReference>
<sequence length="473" mass="52463">MSALVEAPDPPAEPFFASENPDDPMTAAGIHLRRAQHAIFGVYATRDEFLGSHDADAEVTAVSISTGLTPRDVKEGMFAYMTLQQLPKLRELQDEHQRLDIKRLWAIEKAVNRLGNDADPDDYAQIDELLVSLFTPKSANQQLPTPYMITRQLNQLMATLDCSVAFDAEKKKKRGETPPGFGQLDFHPDPSGVGLAALTFSADNATMAATQSSITAAARKHGLSDADAALKLLTGRISAELPATIFAYAPKNRDGTVDTSKPVFIPRFGWSGAVGTEMFHSFNISVIDLDGAAAHTVAGYVAPDKVKAYVRGRDGTCVYPGCERDAWSCQLDHRIPYDEGGLTNADNLYCLCQHHHNMKTDRLAFYIPDPVTGEIVWFFSDGTYAKVEPNGMLADQTTPTNPKWSRSLDDVKRLKRENARFFAQCHKVLDDFEQDFDYATCIDKLQELEEKFGLRFPFHPQPIPSYEPPPEED</sequence>
<dbReference type="CDD" id="cd00085">
    <property type="entry name" value="HNHc"/>
    <property type="match status" value="1"/>
</dbReference>
<accession>A0A1N7JL16</accession>
<dbReference type="InterPro" id="IPR003615">
    <property type="entry name" value="HNH_nuc"/>
</dbReference>
<dbReference type="RefSeq" id="WP_076599554.1">
    <property type="nucleotide sequence ID" value="NZ_CP046976.1"/>
</dbReference>